<dbReference type="InterPro" id="IPR014598">
    <property type="entry name" value="UCP035865"/>
</dbReference>
<proteinExistence type="predicted"/>
<dbReference type="InterPro" id="IPR019285">
    <property type="entry name" value="DUF2336"/>
</dbReference>
<protein>
    <submittedName>
        <fullName evidence="1">DUF2336 domain-containing protein</fullName>
    </submittedName>
</protein>
<dbReference type="Proteomes" id="UP001217500">
    <property type="component" value="Chromosome"/>
</dbReference>
<organism evidence="1 2">
    <name type="scientific">Gimibacter soli</name>
    <dbReference type="NCBI Taxonomy" id="3024400"/>
    <lineage>
        <taxon>Bacteria</taxon>
        <taxon>Pseudomonadati</taxon>
        <taxon>Pseudomonadota</taxon>
        <taxon>Alphaproteobacteria</taxon>
        <taxon>Kordiimonadales</taxon>
        <taxon>Temperatibacteraceae</taxon>
        <taxon>Gimibacter</taxon>
    </lineage>
</organism>
<dbReference type="AlphaFoldDB" id="A0AAF0BLE9"/>
<gene>
    <name evidence="1" type="ORF">PH603_11100</name>
</gene>
<keyword evidence="2" id="KW-1185">Reference proteome</keyword>
<evidence type="ECO:0000313" key="1">
    <source>
        <dbReference type="EMBL" id="WCL53086.1"/>
    </source>
</evidence>
<sequence length="375" mass="40284">MADNKTLSSADVAKLLQDPNTDNRADAAAKVAATFSSSELSEGERAIAEDIFRVMLKDAAVRVRAALSESLKENPDVPHDVAATLARDVDEVALPFIESSSVLTDEDLLAIVQSSGEGAQKAVASRATVSASVADALARTDNENVVATLVANEGAQISEATYGHVIDKFGSNEKVNAPLAQRGELPIGVAERLVTLVSEKLREHIMSHHEISASMASDLLLESREKATVSLLEGGQQAQNVLQLVDQLYKNKRLTSTLVLRALIMGDTTFFEAALARIVGIPAANAYQLVHDKGDMGLKRLFEAAKMPIQFLPVARAALEVADEMVATGGDDRERFKQLMIERVLTAVEDSWDTENLDYLIGKLHKIESPTGAVA</sequence>
<evidence type="ECO:0000313" key="2">
    <source>
        <dbReference type="Proteomes" id="UP001217500"/>
    </source>
</evidence>
<dbReference type="RefSeq" id="WP_289502598.1">
    <property type="nucleotide sequence ID" value="NZ_CP116805.1"/>
</dbReference>
<accession>A0AAF0BLE9</accession>
<dbReference type="EMBL" id="CP116805">
    <property type="protein sequence ID" value="WCL53086.1"/>
    <property type="molecule type" value="Genomic_DNA"/>
</dbReference>
<name>A0AAF0BLE9_9PROT</name>
<reference evidence="1" key="1">
    <citation type="submission" date="2023-01" db="EMBL/GenBank/DDBJ databases">
        <title>The genome sequence of Kordiimonadaceae bacterium 6D33.</title>
        <authorList>
            <person name="Liu Y."/>
        </authorList>
    </citation>
    <scope>NUCLEOTIDE SEQUENCE</scope>
    <source>
        <strain evidence="1">6D33</strain>
    </source>
</reference>
<dbReference type="KEGG" id="gso:PH603_11100"/>
<dbReference type="Pfam" id="PF10098">
    <property type="entry name" value="DUF2336"/>
    <property type="match status" value="1"/>
</dbReference>
<dbReference type="PIRSF" id="PIRSF035865">
    <property type="entry name" value="UCP035865"/>
    <property type="match status" value="1"/>
</dbReference>